<reference evidence="2" key="1">
    <citation type="journal article" date="2023" name="Mol. Phylogenet. Evol.">
        <title>Genome-scale phylogeny and comparative genomics of the fungal order Sordariales.</title>
        <authorList>
            <person name="Hensen N."/>
            <person name="Bonometti L."/>
            <person name="Westerberg I."/>
            <person name="Brannstrom I.O."/>
            <person name="Guillou S."/>
            <person name="Cros-Aarteil S."/>
            <person name="Calhoun S."/>
            <person name="Haridas S."/>
            <person name="Kuo A."/>
            <person name="Mondo S."/>
            <person name="Pangilinan J."/>
            <person name="Riley R."/>
            <person name="LaButti K."/>
            <person name="Andreopoulos B."/>
            <person name="Lipzen A."/>
            <person name="Chen C."/>
            <person name="Yan M."/>
            <person name="Daum C."/>
            <person name="Ng V."/>
            <person name="Clum A."/>
            <person name="Steindorff A."/>
            <person name="Ohm R.A."/>
            <person name="Martin F."/>
            <person name="Silar P."/>
            <person name="Natvig D.O."/>
            <person name="Lalanne C."/>
            <person name="Gautier V."/>
            <person name="Ament-Velasquez S.L."/>
            <person name="Kruys A."/>
            <person name="Hutchinson M.I."/>
            <person name="Powell A.J."/>
            <person name="Barry K."/>
            <person name="Miller A.N."/>
            <person name="Grigoriev I.V."/>
            <person name="Debuchy R."/>
            <person name="Gladieux P."/>
            <person name="Hiltunen Thoren M."/>
            <person name="Johannesson H."/>
        </authorList>
    </citation>
    <scope>NUCLEOTIDE SEQUENCE</scope>
    <source>
        <strain evidence="2">CBS 314.62</strain>
    </source>
</reference>
<evidence type="ECO:0000313" key="3">
    <source>
        <dbReference type="Proteomes" id="UP001270362"/>
    </source>
</evidence>
<evidence type="ECO:0000256" key="1">
    <source>
        <dbReference type="SAM" id="Phobius"/>
    </source>
</evidence>
<keyword evidence="1" id="KW-1133">Transmembrane helix</keyword>
<name>A0AAE1CB02_9PEZI</name>
<feature type="transmembrane region" description="Helical" evidence="1">
    <location>
        <begin position="12"/>
        <end position="31"/>
    </location>
</feature>
<dbReference type="EMBL" id="JAULSO010000003">
    <property type="protein sequence ID" value="KAK3686042.1"/>
    <property type="molecule type" value="Genomic_DNA"/>
</dbReference>
<proteinExistence type="predicted"/>
<dbReference type="AlphaFoldDB" id="A0AAE1CB02"/>
<organism evidence="2 3">
    <name type="scientific">Podospora appendiculata</name>
    <dbReference type="NCBI Taxonomy" id="314037"/>
    <lineage>
        <taxon>Eukaryota</taxon>
        <taxon>Fungi</taxon>
        <taxon>Dikarya</taxon>
        <taxon>Ascomycota</taxon>
        <taxon>Pezizomycotina</taxon>
        <taxon>Sordariomycetes</taxon>
        <taxon>Sordariomycetidae</taxon>
        <taxon>Sordariales</taxon>
        <taxon>Podosporaceae</taxon>
        <taxon>Podospora</taxon>
    </lineage>
</organism>
<gene>
    <name evidence="2" type="ORF">B0T22DRAFT_239845</name>
</gene>
<comment type="caution">
    <text evidence="2">The sequence shown here is derived from an EMBL/GenBank/DDBJ whole genome shotgun (WGS) entry which is preliminary data.</text>
</comment>
<evidence type="ECO:0000313" key="2">
    <source>
        <dbReference type="EMBL" id="KAK3686042.1"/>
    </source>
</evidence>
<keyword evidence="1" id="KW-0472">Membrane</keyword>
<sequence length="150" mass="16633">MYRVRHGRHYSLLIFAAVVAVAGVCCCSMSLNQRLGSPLLPWTDYASLVCRRRRVQYCGKYMYLRNQSAASGRACPRQGAREQQAGRRGRMRRGVGSWFVTTHLVPLSRVSFLQVPPLHPPPHLPAAELPNAGASVVSPLPGLAQWLENP</sequence>
<keyword evidence="3" id="KW-1185">Reference proteome</keyword>
<accession>A0AAE1CB02</accession>
<keyword evidence="1" id="KW-0812">Transmembrane</keyword>
<dbReference type="Proteomes" id="UP001270362">
    <property type="component" value="Unassembled WGS sequence"/>
</dbReference>
<protein>
    <submittedName>
        <fullName evidence="2">Uncharacterized protein</fullName>
    </submittedName>
</protein>
<reference evidence="2" key="2">
    <citation type="submission" date="2023-06" db="EMBL/GenBank/DDBJ databases">
        <authorList>
            <consortium name="Lawrence Berkeley National Laboratory"/>
            <person name="Haridas S."/>
            <person name="Hensen N."/>
            <person name="Bonometti L."/>
            <person name="Westerberg I."/>
            <person name="Brannstrom I.O."/>
            <person name="Guillou S."/>
            <person name="Cros-Aarteil S."/>
            <person name="Calhoun S."/>
            <person name="Kuo A."/>
            <person name="Mondo S."/>
            <person name="Pangilinan J."/>
            <person name="Riley R."/>
            <person name="Labutti K."/>
            <person name="Andreopoulos B."/>
            <person name="Lipzen A."/>
            <person name="Chen C."/>
            <person name="Yanf M."/>
            <person name="Daum C."/>
            <person name="Ng V."/>
            <person name="Clum A."/>
            <person name="Steindorff A."/>
            <person name="Ohm R."/>
            <person name="Martin F."/>
            <person name="Silar P."/>
            <person name="Natvig D."/>
            <person name="Lalanne C."/>
            <person name="Gautier V."/>
            <person name="Ament-Velasquez S.L."/>
            <person name="Kruys A."/>
            <person name="Hutchinson M.I."/>
            <person name="Powell A.J."/>
            <person name="Barry K."/>
            <person name="Miller A.N."/>
            <person name="Grigoriev I.V."/>
            <person name="Debuchy R."/>
            <person name="Gladieux P."/>
            <person name="Thoren M.H."/>
            <person name="Johannesson H."/>
        </authorList>
    </citation>
    <scope>NUCLEOTIDE SEQUENCE</scope>
    <source>
        <strain evidence="2">CBS 314.62</strain>
    </source>
</reference>